<reference evidence="2" key="1">
    <citation type="submission" date="2016-10" db="EMBL/GenBank/DDBJ databases">
        <authorList>
            <person name="Varghese N."/>
            <person name="Submissions S."/>
        </authorList>
    </citation>
    <scope>NUCLEOTIDE SEQUENCE [LARGE SCALE GENOMIC DNA]</scope>
    <source>
        <strain evidence="2">CGMCC 1.10971</strain>
    </source>
</reference>
<dbReference type="STRING" id="1045558.SAMN05216175_10458"/>
<organism evidence="1 2">
    <name type="scientific">Neptunomonas qingdaonensis</name>
    <dbReference type="NCBI Taxonomy" id="1045558"/>
    <lineage>
        <taxon>Bacteria</taxon>
        <taxon>Pseudomonadati</taxon>
        <taxon>Pseudomonadota</taxon>
        <taxon>Gammaproteobacteria</taxon>
        <taxon>Oceanospirillales</taxon>
        <taxon>Oceanospirillaceae</taxon>
        <taxon>Neptunomonas</taxon>
    </lineage>
</organism>
<accession>A0A1I2PSD8</accession>
<gene>
    <name evidence="1" type="ORF">SAMN05216175_10458</name>
</gene>
<keyword evidence="2" id="KW-1185">Reference proteome</keyword>
<name>A0A1I2PSD8_9GAMM</name>
<dbReference type="RefSeq" id="WP_090726292.1">
    <property type="nucleotide sequence ID" value="NZ_FOOU01000004.1"/>
</dbReference>
<dbReference type="Proteomes" id="UP000198623">
    <property type="component" value="Unassembled WGS sequence"/>
</dbReference>
<dbReference type="CDD" id="cd16439">
    <property type="entry name" value="beta_Kdo_transferase_KpsC_2"/>
    <property type="match status" value="1"/>
</dbReference>
<dbReference type="GO" id="GO:0000271">
    <property type="term" value="P:polysaccharide biosynthetic process"/>
    <property type="evidence" value="ECO:0007669"/>
    <property type="project" value="InterPro"/>
</dbReference>
<evidence type="ECO:0000313" key="1">
    <source>
        <dbReference type="EMBL" id="SFG19175.1"/>
    </source>
</evidence>
<proteinExistence type="predicted"/>
<sequence>MENKSGLENKRALKNKSGLGSQRDLGNKCDNWIAIGFSSWKKKFIPDFLGADAQIKFLSAKRLFAARKRLSSENVIVWSSRLTPELESFCAELNLPLWQMEDGFVRSVGLGVDLVRPISLVLDATGIYYDASKPSDLETILNTHEFDSAYIERAETVMQMLIAGKISKYNVGNTSVLDLPTDKRILLVPGQIETDASILKGSPDIQTNAALLAAVRQSNPDAFIIYKPHPDIVAGGRDDSSLYTSQPLYDLEVIDSSIANLFDQIDELHTMTSLAGFEALLRGVDVVTYGLPFYAGWGVTKDRLLCERRTRQLSIEALVAGTLLLYPVYIDPLTRKPISCEEALEWIASNIDQPVGPSWLTQSGRFFKRALRMKQG</sequence>
<dbReference type="Pfam" id="PF05159">
    <property type="entry name" value="Capsule_synth"/>
    <property type="match status" value="1"/>
</dbReference>
<evidence type="ECO:0000313" key="2">
    <source>
        <dbReference type="Proteomes" id="UP000198623"/>
    </source>
</evidence>
<dbReference type="OrthoDB" id="543755at2"/>
<dbReference type="GO" id="GO:0015774">
    <property type="term" value="P:polysaccharide transport"/>
    <property type="evidence" value="ECO:0007669"/>
    <property type="project" value="InterPro"/>
</dbReference>
<dbReference type="AlphaFoldDB" id="A0A1I2PSD8"/>
<dbReference type="InterPro" id="IPR007833">
    <property type="entry name" value="Capsule_polysaccharide_synth"/>
</dbReference>
<protein>
    <submittedName>
        <fullName evidence="1">Capsular polysaccharide export protein</fullName>
    </submittedName>
</protein>
<dbReference type="EMBL" id="FOOU01000004">
    <property type="protein sequence ID" value="SFG19175.1"/>
    <property type="molecule type" value="Genomic_DNA"/>
</dbReference>